<dbReference type="SUPFAM" id="SSF54001">
    <property type="entry name" value="Cysteine proteinases"/>
    <property type="match status" value="1"/>
</dbReference>
<feature type="non-terminal residue" evidence="2">
    <location>
        <position position="102"/>
    </location>
</feature>
<dbReference type="Gene3D" id="3.90.70.10">
    <property type="entry name" value="Cysteine proteinases"/>
    <property type="match status" value="1"/>
</dbReference>
<dbReference type="EMBL" id="OW152839">
    <property type="protein sequence ID" value="CAH2060932.1"/>
    <property type="molecule type" value="Genomic_DNA"/>
</dbReference>
<gene>
    <name evidence="2" type="ORF">IPOD504_LOCUS11240</name>
</gene>
<evidence type="ECO:0000313" key="3">
    <source>
        <dbReference type="Proteomes" id="UP000837857"/>
    </source>
</evidence>
<accession>A0ABN8ILB4</accession>
<proteinExistence type="predicted"/>
<feature type="domain" description="Peptidase C1A papain C-terminal" evidence="1">
    <location>
        <begin position="59"/>
        <end position="99"/>
    </location>
</feature>
<dbReference type="Proteomes" id="UP000837857">
    <property type="component" value="Chromosome 27"/>
</dbReference>
<dbReference type="Pfam" id="PF00112">
    <property type="entry name" value="Peptidase_C1"/>
    <property type="match status" value="1"/>
</dbReference>
<evidence type="ECO:0000259" key="1">
    <source>
        <dbReference type="Pfam" id="PF00112"/>
    </source>
</evidence>
<dbReference type="InterPro" id="IPR000668">
    <property type="entry name" value="Peptidase_C1A_C"/>
</dbReference>
<protein>
    <recommendedName>
        <fullName evidence="1">Peptidase C1A papain C-terminal domain-containing protein</fullName>
    </recommendedName>
</protein>
<dbReference type="InterPro" id="IPR038765">
    <property type="entry name" value="Papain-like_cys_pep_sf"/>
</dbReference>
<reference evidence="2" key="1">
    <citation type="submission" date="2022-03" db="EMBL/GenBank/DDBJ databases">
        <authorList>
            <person name="Martin H S."/>
        </authorList>
    </citation>
    <scope>NUCLEOTIDE SEQUENCE</scope>
</reference>
<name>A0ABN8ILB4_9NEOP</name>
<organism evidence="2 3">
    <name type="scientific">Iphiclides podalirius</name>
    <name type="common">scarce swallowtail</name>
    <dbReference type="NCBI Taxonomy" id="110791"/>
    <lineage>
        <taxon>Eukaryota</taxon>
        <taxon>Metazoa</taxon>
        <taxon>Ecdysozoa</taxon>
        <taxon>Arthropoda</taxon>
        <taxon>Hexapoda</taxon>
        <taxon>Insecta</taxon>
        <taxon>Pterygota</taxon>
        <taxon>Neoptera</taxon>
        <taxon>Endopterygota</taxon>
        <taxon>Lepidoptera</taxon>
        <taxon>Glossata</taxon>
        <taxon>Ditrysia</taxon>
        <taxon>Papilionoidea</taxon>
        <taxon>Papilionidae</taxon>
        <taxon>Papilioninae</taxon>
        <taxon>Iphiclides</taxon>
    </lineage>
</organism>
<evidence type="ECO:0000313" key="2">
    <source>
        <dbReference type="EMBL" id="CAH2060932.1"/>
    </source>
</evidence>
<sequence length="102" mass="11906">MCRYNCEFTPCSFDIRIREPTYRQSELTLLDLESALFGVGHERHYSWKLKLWLWPVIGDEEKLMQAVESIGSVAVAIDASQEGSHHYSEGVYYDENCSRTRR</sequence>
<keyword evidence="3" id="KW-1185">Reference proteome</keyword>